<comment type="caution">
    <text evidence="1">The sequence shown here is derived from an EMBL/GenBank/DDBJ whole genome shotgun (WGS) entry which is preliminary data.</text>
</comment>
<protein>
    <recommendedName>
        <fullName evidence="3">Pullulanase</fullName>
    </recommendedName>
</protein>
<dbReference type="STRING" id="1399.VL14_19860"/>
<dbReference type="OrthoDB" id="2736409at2"/>
<proteinExistence type="predicted"/>
<keyword evidence="2" id="KW-1185">Reference proteome</keyword>
<sequence length="109" mass="12808">MTCTAAKERVKTMDITSYTVEYIQDPTGILTGDRYEYFLDIDVDEDDELYSENGIRLRVLYYKNGEDERILNYHFVESHSGNILDFALDEEEEKKISAFCRENLSQTQE</sequence>
<evidence type="ECO:0000313" key="2">
    <source>
        <dbReference type="Proteomes" id="UP000252731"/>
    </source>
</evidence>
<dbReference type="Proteomes" id="UP000252731">
    <property type="component" value="Unassembled WGS sequence"/>
</dbReference>
<organism evidence="1 2">
    <name type="scientific">Cytobacillus firmus</name>
    <name type="common">Bacillus firmus</name>
    <dbReference type="NCBI Taxonomy" id="1399"/>
    <lineage>
        <taxon>Bacteria</taxon>
        <taxon>Bacillati</taxon>
        <taxon>Bacillota</taxon>
        <taxon>Bacilli</taxon>
        <taxon>Bacillales</taxon>
        <taxon>Bacillaceae</taxon>
        <taxon>Cytobacillus</taxon>
    </lineage>
</organism>
<dbReference type="InterPro" id="IPR045424">
    <property type="entry name" value="DUF6509"/>
</dbReference>
<dbReference type="Pfam" id="PF20119">
    <property type="entry name" value="DUF6509"/>
    <property type="match status" value="1"/>
</dbReference>
<evidence type="ECO:0008006" key="3">
    <source>
        <dbReference type="Google" id="ProtNLM"/>
    </source>
</evidence>
<gene>
    <name evidence="1" type="ORF">DFO70_1225</name>
</gene>
<name>A0A366JIQ7_CYTFI</name>
<evidence type="ECO:0000313" key="1">
    <source>
        <dbReference type="EMBL" id="RBP87009.1"/>
    </source>
</evidence>
<accession>A0A366JIQ7</accession>
<dbReference type="EMBL" id="QNSF01000022">
    <property type="protein sequence ID" value="RBP87009.1"/>
    <property type="molecule type" value="Genomic_DNA"/>
</dbReference>
<dbReference type="AlphaFoldDB" id="A0A366JIQ7"/>
<reference evidence="1 2" key="1">
    <citation type="submission" date="2018-06" db="EMBL/GenBank/DDBJ databases">
        <title>Freshwater and sediment microbial communities from various areas in North America, analyzing microbe dynamics in response to fracking.</title>
        <authorList>
            <person name="Lamendella R."/>
        </authorList>
    </citation>
    <scope>NUCLEOTIDE SEQUENCE [LARGE SCALE GENOMIC DNA]</scope>
    <source>
        <strain evidence="1 2">14_TX</strain>
    </source>
</reference>